<evidence type="ECO:0000313" key="1">
    <source>
        <dbReference type="EMBL" id="AEB09020.1"/>
    </source>
</evidence>
<name>F2NCF6_DESAR</name>
<keyword evidence="2" id="KW-1185">Reference proteome</keyword>
<protein>
    <submittedName>
        <fullName evidence="1">Uncharacterized protein</fullName>
    </submittedName>
</protein>
<gene>
    <name evidence="1" type="ordered locus">Desac_1157</name>
</gene>
<organism evidence="1 2">
    <name type="scientific">Desulfobacca acetoxidans (strain ATCC 700848 / DSM 11109 / ASRB2)</name>
    <dbReference type="NCBI Taxonomy" id="880072"/>
    <lineage>
        <taxon>Bacteria</taxon>
        <taxon>Pseudomonadati</taxon>
        <taxon>Thermodesulfobacteriota</taxon>
        <taxon>Desulfobaccia</taxon>
        <taxon>Desulfobaccales</taxon>
        <taxon>Desulfobaccaceae</taxon>
        <taxon>Desulfobacca</taxon>
    </lineage>
</organism>
<proteinExistence type="predicted"/>
<dbReference type="HOGENOM" id="CLU_120033_0_0_7"/>
<evidence type="ECO:0000313" key="2">
    <source>
        <dbReference type="Proteomes" id="UP000000483"/>
    </source>
</evidence>
<dbReference type="KEGG" id="dao:Desac_1157"/>
<dbReference type="AlphaFoldDB" id="F2NCF6"/>
<dbReference type="Proteomes" id="UP000000483">
    <property type="component" value="Chromosome"/>
</dbReference>
<dbReference type="EMBL" id="CP002629">
    <property type="protein sequence ID" value="AEB09020.1"/>
    <property type="molecule type" value="Genomic_DNA"/>
</dbReference>
<dbReference type="OrthoDB" id="1722738at2"/>
<reference evidence="2" key="2">
    <citation type="submission" date="2011-03" db="EMBL/GenBank/DDBJ databases">
        <title>The complete genome of Desulfobacca acetoxidans DSM 11109.</title>
        <authorList>
            <consortium name="US DOE Joint Genome Institute (JGI-PGF)"/>
            <person name="Lucas S."/>
            <person name="Copeland A."/>
            <person name="Lapidus A."/>
            <person name="Bruce D."/>
            <person name="Goodwin L."/>
            <person name="Pitluck S."/>
            <person name="Peters L."/>
            <person name="Kyrpides N."/>
            <person name="Mavromatis K."/>
            <person name="Ivanova N."/>
            <person name="Ovchinnikova G."/>
            <person name="Teshima H."/>
            <person name="Detter J.C."/>
            <person name="Han C."/>
            <person name="Land M."/>
            <person name="Hauser L."/>
            <person name="Markowitz V."/>
            <person name="Cheng J.-F."/>
            <person name="Hugenholtz P."/>
            <person name="Woyke T."/>
            <person name="Wu D."/>
            <person name="Spring S."/>
            <person name="Schueler E."/>
            <person name="Brambilla E."/>
            <person name="Klenk H.-P."/>
            <person name="Eisen J.A."/>
        </authorList>
    </citation>
    <scope>NUCLEOTIDE SEQUENCE [LARGE SCALE GENOMIC DNA]</scope>
    <source>
        <strain evidence="2">ATCC 700848 / DSM 11109 / ASRB2</strain>
    </source>
</reference>
<reference evidence="1 2" key="1">
    <citation type="journal article" date="2011" name="Stand. Genomic Sci.">
        <title>Complete genome sequence of the acetate-degrading sulfate reducer Desulfobacca acetoxidans type strain (ASRB2).</title>
        <authorList>
            <person name="Goker M."/>
            <person name="Teshima H."/>
            <person name="Lapidus A."/>
            <person name="Nolan M."/>
            <person name="Lucas S."/>
            <person name="Hammon N."/>
            <person name="Deshpande S."/>
            <person name="Cheng J.F."/>
            <person name="Tapia R."/>
            <person name="Han C."/>
            <person name="Goodwin L."/>
            <person name="Pitluck S."/>
            <person name="Huntemann M."/>
            <person name="Liolios K."/>
            <person name="Ivanova N."/>
            <person name="Pagani I."/>
            <person name="Mavromatis K."/>
            <person name="Ovchinikova G."/>
            <person name="Pati A."/>
            <person name="Chen A."/>
            <person name="Palaniappan K."/>
            <person name="Land M."/>
            <person name="Hauser L."/>
            <person name="Brambilla E.M."/>
            <person name="Rohde M."/>
            <person name="Spring S."/>
            <person name="Detter J.C."/>
            <person name="Woyke T."/>
            <person name="Bristow J."/>
            <person name="Eisen J.A."/>
            <person name="Markowitz V."/>
            <person name="Hugenholtz P."/>
            <person name="Kyrpides N.C."/>
            <person name="Klenk H.P."/>
        </authorList>
    </citation>
    <scope>NUCLEOTIDE SEQUENCE [LARGE SCALE GENOMIC DNA]</scope>
    <source>
        <strain evidence="2">ATCC 700848 / DSM 11109 / ASRB2</strain>
    </source>
</reference>
<dbReference type="eggNOG" id="ENOG503307R">
    <property type="taxonomic scope" value="Bacteria"/>
</dbReference>
<dbReference type="RefSeq" id="WP_013706132.1">
    <property type="nucleotide sequence ID" value="NC_015388.1"/>
</dbReference>
<sequence>MAEIKSTLELALEKAAQFGKASQQELQEVKWREQARHLTGEFLWEKIELAPELKKFSPEAQAVMTEAVKEILLRNITLPRTGVIDPANKRAQVGLIQVARDKKAMQRQLQEVGQVFQGYEQVRQNALQQLKAQFNSQLEGVKRTLENQMHRSLTIDAEQLPQFQEQWRTFEAQLNQQFEPLLEKHKRVMATL</sequence>
<accession>F2NCF6</accession>